<proteinExistence type="predicted"/>
<feature type="region of interest" description="Disordered" evidence="1">
    <location>
        <begin position="175"/>
        <end position="196"/>
    </location>
</feature>
<accession>A0AA38T886</accession>
<name>A0AA38T886_9ASTR</name>
<feature type="region of interest" description="Disordered" evidence="1">
    <location>
        <begin position="209"/>
        <end position="284"/>
    </location>
</feature>
<evidence type="ECO:0000313" key="3">
    <source>
        <dbReference type="Proteomes" id="UP001172457"/>
    </source>
</evidence>
<evidence type="ECO:0000256" key="1">
    <source>
        <dbReference type="SAM" id="MobiDB-lite"/>
    </source>
</evidence>
<organism evidence="2 3">
    <name type="scientific">Centaurea solstitialis</name>
    <name type="common">yellow star-thistle</name>
    <dbReference type="NCBI Taxonomy" id="347529"/>
    <lineage>
        <taxon>Eukaryota</taxon>
        <taxon>Viridiplantae</taxon>
        <taxon>Streptophyta</taxon>
        <taxon>Embryophyta</taxon>
        <taxon>Tracheophyta</taxon>
        <taxon>Spermatophyta</taxon>
        <taxon>Magnoliopsida</taxon>
        <taxon>eudicotyledons</taxon>
        <taxon>Gunneridae</taxon>
        <taxon>Pentapetalae</taxon>
        <taxon>asterids</taxon>
        <taxon>campanulids</taxon>
        <taxon>Asterales</taxon>
        <taxon>Asteraceae</taxon>
        <taxon>Carduoideae</taxon>
        <taxon>Cardueae</taxon>
        <taxon>Centaureinae</taxon>
        <taxon>Centaurea</taxon>
    </lineage>
</organism>
<feature type="compositionally biased region" description="Polar residues" evidence="1">
    <location>
        <begin position="231"/>
        <end position="247"/>
    </location>
</feature>
<dbReference type="Proteomes" id="UP001172457">
    <property type="component" value="Chromosome 3"/>
</dbReference>
<reference evidence="2" key="1">
    <citation type="submission" date="2023-03" db="EMBL/GenBank/DDBJ databases">
        <title>Chromosome-scale reference genome and RAD-based genetic map of yellow starthistle (Centaurea solstitialis) reveal putative structural variation and QTLs associated with invader traits.</title>
        <authorList>
            <person name="Reatini B."/>
            <person name="Cang F.A."/>
            <person name="Jiang Q."/>
            <person name="Mckibben M.T.W."/>
            <person name="Barker M.S."/>
            <person name="Rieseberg L.H."/>
            <person name="Dlugosch K.M."/>
        </authorList>
    </citation>
    <scope>NUCLEOTIDE SEQUENCE</scope>
    <source>
        <strain evidence="2">CAN-66</strain>
        <tissue evidence="2">Leaf</tissue>
    </source>
</reference>
<feature type="compositionally biased region" description="Basic and acidic residues" evidence="1">
    <location>
        <begin position="248"/>
        <end position="276"/>
    </location>
</feature>
<gene>
    <name evidence="2" type="ORF">OSB04_010783</name>
</gene>
<comment type="caution">
    <text evidence="2">The sequence shown here is derived from an EMBL/GenBank/DDBJ whole genome shotgun (WGS) entry which is preliminary data.</text>
</comment>
<dbReference type="AlphaFoldDB" id="A0AA38T886"/>
<keyword evidence="3" id="KW-1185">Reference proteome</keyword>
<evidence type="ECO:0000313" key="2">
    <source>
        <dbReference type="EMBL" id="KAJ9556169.1"/>
    </source>
</evidence>
<sequence>MGIFMDKYLCKIDSSMEKMPSLGWMDGMKYHPAKMHEVTSMIHNSIFLSLFSSRLSFQQGVTVVASKPKAKEVDADGFTRVVKKQWVPKPKVGEPSGMASQQPVAVSVETSNVFDALTDDCHNMVKVLDVDEPSGGLDQVAKDGESSGSVQKLHHEHLSSEPVLEQVKEFERLKPKPVEDGSLKSSDTVTKVGNAPNLGSRLVLDKQKEKVDVQKPPIRGILKNTGRPTPILSQLDTGSTKSGVTIKSSRDAENRRHSPDLALRASKEGDLKKGSADRSNSPNV</sequence>
<dbReference type="EMBL" id="JARYMX010000003">
    <property type="protein sequence ID" value="KAJ9556169.1"/>
    <property type="molecule type" value="Genomic_DNA"/>
</dbReference>
<protein>
    <submittedName>
        <fullName evidence="2">Uncharacterized protein</fullName>
    </submittedName>
</protein>
<feature type="region of interest" description="Disordered" evidence="1">
    <location>
        <begin position="136"/>
        <end position="159"/>
    </location>
</feature>